<dbReference type="CDD" id="cd00009">
    <property type="entry name" value="AAA"/>
    <property type="match status" value="1"/>
</dbReference>
<evidence type="ECO:0000313" key="8">
    <source>
        <dbReference type="Proteomes" id="UP000199520"/>
    </source>
</evidence>
<dbReference type="InterPro" id="IPR002078">
    <property type="entry name" value="Sigma_54_int"/>
</dbReference>
<dbReference type="AlphaFoldDB" id="A0A1I4GYY7"/>
<dbReference type="GO" id="GO:0016740">
    <property type="term" value="F:transferase activity"/>
    <property type="evidence" value="ECO:0007669"/>
    <property type="project" value="UniProtKB-KW"/>
</dbReference>
<sequence>MAARMDKVMEYVERITKEGLTAGKAVGVSAAAVAAELEIHRSDASADLNKLCKLGYVEKNGTRPVMYFAIENGNSQANEFQALRQKNSENKNNDADHEIPFSNIIGSKGSIKAQIELAKAAVVYPPNGLHTLICGESGVGKSLMAEAMWRYAAQIWARRGNGNEKVPFVTFSCADYADNSQLLLSQLFGYVKGAFTGANEEHEGLVDRASGGILFLDEIHRLPPAGQELLFTLVDKGIYRRLGESREERKAQVMLICATSEDISSSLLMTFRRRIPVQITLPRISERPVKERIGLIVLFVKQEAIRLDLPIWISGEALRTFTYYNCPANIGELRNDLQLCCARSYLSYLASTVDKLTIDTNVIPQRIFSMVIRHQEVIDASINKLFKDGLVVEPGGQPLTQNLSNNYDLPIDLYSFIDKKIASHRQMRMSDEDVEYQVGKDLEKYFESVVQAFFKPEHSDMPISIIQQDFWEAANLLLNDAAGKMNRKYGRKTLVALALHLQQFKDRVASGRVVYNPNLKAIKTEHGQAFDIVQHNAAVLARKLDVTISPDELGFIAMFLIHGSDDIATSRIGLIIVAHGRGTAQNMAEVANNLLGTDHVKSYDIPLNKSNAKTVEELQEVVLKANEGRGVIILVDMGFLVTMENMLAKATHVPLKIIPNVTTALVLEAGRRVLTTDDNLEQAVSNIYTSYDEYTLTLRQKRQSKVDRKEGRGIILVTCSSGEGVAKKIKEILLDNIPETHNMSFITAGAMSDIQGMAEEVGEDLRIAVGSIDPRLEAIPFVHVSELFSQDGIHRICALLKLDSIEENQISLDECAKGEAYALVAGQLNKFVKTLSVNQVKACCEELVEKIEHYFFNGKISQDAIVRIYLHAACMFDRIHAGEALQPPDWSEQIKSERKTDFQQLKSFVDYAAITLRVEVPDSETCYFLSTLPVINK</sequence>
<dbReference type="PANTHER" id="PTHR32071">
    <property type="entry name" value="TRANSCRIPTIONAL REGULATORY PROTEIN"/>
    <property type="match status" value="1"/>
</dbReference>
<dbReference type="STRING" id="1123291.SAMN04490355_100244"/>
<dbReference type="PROSITE" id="PS00676">
    <property type="entry name" value="SIGMA54_INTERACT_2"/>
    <property type="match status" value="1"/>
</dbReference>
<dbReference type="InterPro" id="IPR011608">
    <property type="entry name" value="PRD"/>
</dbReference>
<dbReference type="InterPro" id="IPR004701">
    <property type="entry name" value="PTS_EIIA_man-typ"/>
</dbReference>
<accession>A0A1I4GYY7</accession>
<evidence type="ECO:0000259" key="6">
    <source>
        <dbReference type="PROSITE" id="PS51372"/>
    </source>
</evidence>
<evidence type="ECO:0000259" key="5">
    <source>
        <dbReference type="PROSITE" id="PS51096"/>
    </source>
</evidence>
<dbReference type="PROSITE" id="PS51372">
    <property type="entry name" value="PRD_2"/>
    <property type="match status" value="2"/>
</dbReference>
<keyword evidence="3" id="KW-0067">ATP-binding</keyword>
<evidence type="ECO:0000313" key="7">
    <source>
        <dbReference type="EMBL" id="SFL35179.1"/>
    </source>
</evidence>
<dbReference type="InterPro" id="IPR036634">
    <property type="entry name" value="PRD_sf"/>
</dbReference>
<feature type="domain" description="PRD" evidence="6">
    <location>
        <begin position="835"/>
        <end position="937"/>
    </location>
</feature>
<dbReference type="SMART" id="SM00382">
    <property type="entry name" value="AAA"/>
    <property type="match status" value="1"/>
</dbReference>
<dbReference type="GO" id="GO:0006355">
    <property type="term" value="P:regulation of DNA-templated transcription"/>
    <property type="evidence" value="ECO:0007669"/>
    <property type="project" value="InterPro"/>
</dbReference>
<dbReference type="PANTHER" id="PTHR32071:SF38">
    <property type="entry name" value="PSP OPERON TRANSCRIPTIONAL ACTIVATOR"/>
    <property type="match status" value="1"/>
</dbReference>
<keyword evidence="2" id="KW-0547">Nucleotide-binding</keyword>
<dbReference type="SUPFAM" id="SSF63520">
    <property type="entry name" value="PTS-regulatory domain, PRD"/>
    <property type="match status" value="2"/>
</dbReference>
<evidence type="ECO:0000256" key="3">
    <source>
        <dbReference type="ARBA" id="ARBA00022840"/>
    </source>
</evidence>
<dbReference type="GO" id="GO:0005524">
    <property type="term" value="F:ATP binding"/>
    <property type="evidence" value="ECO:0007669"/>
    <property type="project" value="UniProtKB-KW"/>
</dbReference>
<dbReference type="InterPro" id="IPR027417">
    <property type="entry name" value="P-loop_NTPase"/>
</dbReference>
<dbReference type="SUPFAM" id="SSF53062">
    <property type="entry name" value="PTS system fructose IIA component-like"/>
    <property type="match status" value="1"/>
</dbReference>
<organism evidence="7 8">
    <name type="scientific">Pelosinus propionicus DSM 13327</name>
    <dbReference type="NCBI Taxonomy" id="1123291"/>
    <lineage>
        <taxon>Bacteria</taxon>
        <taxon>Bacillati</taxon>
        <taxon>Bacillota</taxon>
        <taxon>Negativicutes</taxon>
        <taxon>Selenomonadales</taxon>
        <taxon>Sporomusaceae</taxon>
        <taxon>Pelosinus</taxon>
    </lineage>
</organism>
<dbReference type="Gene3D" id="3.40.50.510">
    <property type="entry name" value="Phosphotransferase system, mannose-type IIA component"/>
    <property type="match status" value="1"/>
</dbReference>
<keyword evidence="7" id="KW-0238">DNA-binding</keyword>
<feature type="domain" description="PTS EIIA type-4" evidence="5">
    <location>
        <begin position="571"/>
        <end position="706"/>
    </location>
</feature>
<evidence type="ECO:0000256" key="1">
    <source>
        <dbReference type="ARBA" id="ARBA00022679"/>
    </source>
</evidence>
<keyword evidence="1" id="KW-0808">Transferase</keyword>
<dbReference type="Gene3D" id="3.40.50.300">
    <property type="entry name" value="P-loop containing nucleotide triphosphate hydrolases"/>
    <property type="match status" value="1"/>
</dbReference>
<protein>
    <submittedName>
        <fullName evidence="7">Transcriptional regulator containing an AAA-type ATPase domain and a DNA-binding domain</fullName>
    </submittedName>
</protein>
<feature type="domain" description="PRD" evidence="6">
    <location>
        <begin position="465"/>
        <end position="570"/>
    </location>
</feature>
<dbReference type="GO" id="GO:0003677">
    <property type="term" value="F:DNA binding"/>
    <property type="evidence" value="ECO:0007669"/>
    <property type="project" value="UniProtKB-KW"/>
</dbReference>
<dbReference type="PROSITE" id="PS51096">
    <property type="entry name" value="PTS_EIIA_TYPE_4"/>
    <property type="match status" value="1"/>
</dbReference>
<dbReference type="Pfam" id="PF00158">
    <property type="entry name" value="Sigma54_activat"/>
    <property type="match status" value="1"/>
</dbReference>
<dbReference type="EMBL" id="FOTS01000002">
    <property type="protein sequence ID" value="SFL35179.1"/>
    <property type="molecule type" value="Genomic_DNA"/>
</dbReference>
<dbReference type="GO" id="GO:0016020">
    <property type="term" value="C:membrane"/>
    <property type="evidence" value="ECO:0007669"/>
    <property type="project" value="InterPro"/>
</dbReference>
<dbReference type="Proteomes" id="UP000199520">
    <property type="component" value="Unassembled WGS sequence"/>
</dbReference>
<evidence type="ECO:0000259" key="4">
    <source>
        <dbReference type="PROSITE" id="PS50045"/>
    </source>
</evidence>
<dbReference type="InterPro" id="IPR003593">
    <property type="entry name" value="AAA+_ATPase"/>
</dbReference>
<evidence type="ECO:0000256" key="2">
    <source>
        <dbReference type="ARBA" id="ARBA00022741"/>
    </source>
</evidence>
<dbReference type="Pfam" id="PF03610">
    <property type="entry name" value="EIIA-man"/>
    <property type="match status" value="1"/>
</dbReference>
<dbReference type="SUPFAM" id="SSF52540">
    <property type="entry name" value="P-loop containing nucleoside triphosphate hydrolases"/>
    <property type="match status" value="1"/>
</dbReference>
<dbReference type="InterPro" id="IPR025943">
    <property type="entry name" value="Sigma_54_int_dom_ATP-bd_2"/>
</dbReference>
<dbReference type="RefSeq" id="WP_175490448.1">
    <property type="nucleotide sequence ID" value="NZ_FOTS01000002.1"/>
</dbReference>
<gene>
    <name evidence="7" type="ORF">SAMN04490355_100244</name>
</gene>
<dbReference type="Gene3D" id="1.10.1790.10">
    <property type="entry name" value="PRD domain"/>
    <property type="match status" value="2"/>
</dbReference>
<name>A0A1I4GYY7_9FIRM</name>
<dbReference type="PROSITE" id="PS50045">
    <property type="entry name" value="SIGMA54_INTERACT_4"/>
    <property type="match status" value="1"/>
</dbReference>
<dbReference type="InterPro" id="IPR036662">
    <property type="entry name" value="PTS_EIIA_man-typ_sf"/>
</dbReference>
<keyword evidence="8" id="KW-1185">Reference proteome</keyword>
<reference evidence="8" key="1">
    <citation type="submission" date="2016-10" db="EMBL/GenBank/DDBJ databases">
        <authorList>
            <person name="Varghese N."/>
            <person name="Submissions S."/>
        </authorList>
    </citation>
    <scope>NUCLEOTIDE SEQUENCE [LARGE SCALE GENOMIC DNA]</scope>
    <source>
        <strain evidence="8">DSM 13327</strain>
    </source>
</reference>
<dbReference type="Pfam" id="PF00874">
    <property type="entry name" value="PRD"/>
    <property type="match status" value="2"/>
</dbReference>
<feature type="domain" description="Sigma-54 factor interaction" evidence="4">
    <location>
        <begin position="104"/>
        <end position="342"/>
    </location>
</feature>
<proteinExistence type="predicted"/>
<dbReference type="GO" id="GO:0009401">
    <property type="term" value="P:phosphoenolpyruvate-dependent sugar phosphotransferase system"/>
    <property type="evidence" value="ECO:0007669"/>
    <property type="project" value="InterPro"/>
</dbReference>